<dbReference type="RefSeq" id="WP_212544703.1">
    <property type="nucleotide sequence ID" value="NZ_JAGYHF010000004.1"/>
</dbReference>
<keyword evidence="2" id="KW-1185">Reference proteome</keyword>
<dbReference type="EMBL" id="JAGYHF010000004">
    <property type="protein sequence ID" value="MBS4078627.1"/>
    <property type="molecule type" value="Genomic_DNA"/>
</dbReference>
<dbReference type="PANTHER" id="PTHR32305:SF15">
    <property type="entry name" value="PROTEIN RHSA-RELATED"/>
    <property type="match status" value="1"/>
</dbReference>
<dbReference type="Proteomes" id="UP000676035">
    <property type="component" value="Unassembled WGS sequence"/>
</dbReference>
<reference evidence="1 2" key="1">
    <citation type="submission" date="2021-04" db="EMBL/GenBank/DDBJ databases">
        <title>Pseudomonas rustica sp. nov. isolated from raw milk.</title>
        <authorList>
            <person name="Fiedler G."/>
            <person name="Gieschler S."/>
            <person name="Kabisch J."/>
            <person name="Grimmler C."/>
            <person name="Brinks E."/>
            <person name="Wagner N."/>
            <person name="Hetzer B."/>
            <person name="Franz C.M.A.P."/>
            <person name="Boehnlein C."/>
        </authorList>
    </citation>
    <scope>NUCLEOTIDE SEQUENCE [LARGE SCALE GENOMIC DNA]</scope>
    <source>
        <strain evidence="1 2">MBT-4</strain>
    </source>
</reference>
<dbReference type="NCBIfam" id="TIGR03696">
    <property type="entry name" value="Rhs_assc_core"/>
    <property type="match status" value="1"/>
</dbReference>
<proteinExistence type="predicted"/>
<evidence type="ECO:0000313" key="1">
    <source>
        <dbReference type="EMBL" id="MBS4078627.1"/>
    </source>
</evidence>
<comment type="caution">
    <text evidence="1">The sequence shown here is derived from an EMBL/GenBank/DDBJ whole genome shotgun (WGS) entry which is preliminary data.</text>
</comment>
<name>A0ABS5MX44_9PSED</name>
<protein>
    <submittedName>
        <fullName evidence="1">RHS repeat protein</fullName>
    </submittedName>
</protein>
<dbReference type="InterPro" id="IPR050708">
    <property type="entry name" value="T6SS_VgrG/RHS"/>
</dbReference>
<dbReference type="PANTHER" id="PTHR32305">
    <property type="match status" value="1"/>
</dbReference>
<dbReference type="InterPro" id="IPR022385">
    <property type="entry name" value="Rhs_assc_core"/>
</dbReference>
<evidence type="ECO:0000313" key="2">
    <source>
        <dbReference type="Proteomes" id="UP000676035"/>
    </source>
</evidence>
<gene>
    <name evidence="1" type="ORF">KFS80_10055</name>
</gene>
<accession>A0ABS5MX44</accession>
<sequence length="917" mass="102899">MSSGIDAFTPNLTATDSRGLPVRQIAYWRQDVSQREARATIQQHDAVGRLVAQRDPRLMADASAPANLVSIYSLSGKVLSTVSVDAGWRLSLSGEADQALLGWDVRGSQRWTEYDDQIRPIAAFEHAVDAGFLCAERFAYGSDNPAFSARNQCGQLIRHDDPSGTQLFEQFGLAGEVLQQTRHFLQTLESPDWPEPFAERDTLLEPGAGFTARARFNPLGEAIGQTDAKGNRQMISHAVDGLLHEVRLQLAKDVAPKVLVSAIQYNALGQTVRETAGNGVITSLEYAAEDGRLNRLQSKRGNDALQDLRYVYDPVGNVLSIEDAALPVRYFANQRVEPVNRYVYDSLFQLINATGWEAGGSNQGPTFSRFDDPASSANYTQNYRYDRGGNLLELTHDGSQSHGHRLVAAAQSNRCLPVINGVEPSEEDFRNSFDSSGNLLNLRPGQSLRWDLRNQLREVRPVANDRERYVYGADGMRVRKVRSVQTNARTLISEVRYLPGLELRTHSGTGEALQVITVQAGRSSVRVLHWESEPPKDIGNDQYRYSLNDHLGSCALELDSSGDIISQERYHPFGTTAWFAGRGEVEASYKTVRYSGQERDTTGLYYYGFRCYAPWLQRWLNPDPAKTVDGLNLYLFAKSNPSSGYDYQGLVYIGKGDDIENEVLKEGSYSIKYRGNSDALKSGNTEFAQTNEAAMELSIHLIQRSINELEAKQTQKLTRFLRGKNAKDHPNYLIKETANTALNIYRTTHQEALRYQKTGDRHDQIVYLAGESDQLKPSALTNPRDPHGRIFVTEEFAQRNIIGKAFTFIHELTHLAEDTPDHFPYPVHFSKFVSNKEAQLEIANLKKVSDSVHNIKRNDFNTLEDFEPHQITNADTLAMYPLLQLKDSEVKRILEKPTFSHSGKPTIIQTIKKNLKL</sequence>
<dbReference type="Gene3D" id="2.180.10.10">
    <property type="entry name" value="RHS repeat-associated core"/>
    <property type="match status" value="1"/>
</dbReference>
<organism evidence="1 2">
    <name type="scientific">Pseudomonas rustica</name>
    <dbReference type="NCBI Taxonomy" id="2827099"/>
    <lineage>
        <taxon>Bacteria</taxon>
        <taxon>Pseudomonadati</taxon>
        <taxon>Pseudomonadota</taxon>
        <taxon>Gammaproteobacteria</taxon>
        <taxon>Pseudomonadales</taxon>
        <taxon>Pseudomonadaceae</taxon>
        <taxon>Pseudomonas</taxon>
    </lineage>
</organism>